<evidence type="ECO:0000256" key="1">
    <source>
        <dbReference type="SAM" id="MobiDB-lite"/>
    </source>
</evidence>
<name>A0AAQ4EDR4_AMBAM</name>
<dbReference type="Pfam" id="PF00397">
    <property type="entry name" value="WW"/>
    <property type="match status" value="1"/>
</dbReference>
<dbReference type="CDD" id="cd00201">
    <property type="entry name" value="WW"/>
    <property type="match status" value="1"/>
</dbReference>
<dbReference type="SUPFAM" id="SSF51045">
    <property type="entry name" value="WW domain"/>
    <property type="match status" value="1"/>
</dbReference>
<accession>A0AAQ4EDR4</accession>
<protein>
    <recommendedName>
        <fullName evidence="2">WW domain-containing protein</fullName>
    </recommendedName>
</protein>
<evidence type="ECO:0000313" key="3">
    <source>
        <dbReference type="EMBL" id="KAK8772800.1"/>
    </source>
</evidence>
<gene>
    <name evidence="3" type="ORF">V5799_012670</name>
</gene>
<reference evidence="3 4" key="1">
    <citation type="journal article" date="2023" name="Arcadia Sci">
        <title>De novo assembly of a long-read Amblyomma americanum tick genome.</title>
        <authorList>
            <person name="Chou S."/>
            <person name="Poskanzer K.E."/>
            <person name="Rollins M."/>
            <person name="Thuy-Boun P.S."/>
        </authorList>
    </citation>
    <scope>NUCLEOTIDE SEQUENCE [LARGE SCALE GENOMIC DNA]</scope>
    <source>
        <strain evidence="3">F_SG_1</strain>
        <tissue evidence="3">Salivary glands</tissue>
    </source>
</reference>
<evidence type="ECO:0000259" key="2">
    <source>
        <dbReference type="Pfam" id="PF00397"/>
    </source>
</evidence>
<dbReference type="Gene3D" id="2.20.70.10">
    <property type="match status" value="1"/>
</dbReference>
<evidence type="ECO:0000313" key="4">
    <source>
        <dbReference type="Proteomes" id="UP001321473"/>
    </source>
</evidence>
<organism evidence="3 4">
    <name type="scientific">Amblyomma americanum</name>
    <name type="common">Lone star tick</name>
    <dbReference type="NCBI Taxonomy" id="6943"/>
    <lineage>
        <taxon>Eukaryota</taxon>
        <taxon>Metazoa</taxon>
        <taxon>Ecdysozoa</taxon>
        <taxon>Arthropoda</taxon>
        <taxon>Chelicerata</taxon>
        <taxon>Arachnida</taxon>
        <taxon>Acari</taxon>
        <taxon>Parasitiformes</taxon>
        <taxon>Ixodida</taxon>
        <taxon>Ixodoidea</taxon>
        <taxon>Ixodidae</taxon>
        <taxon>Amblyomminae</taxon>
        <taxon>Amblyomma</taxon>
    </lineage>
</organism>
<dbReference type="InterPro" id="IPR001202">
    <property type="entry name" value="WW_dom"/>
</dbReference>
<comment type="caution">
    <text evidence="3">The sequence shown here is derived from an EMBL/GenBank/DDBJ whole genome shotgun (WGS) entry which is preliminary data.</text>
</comment>
<keyword evidence="4" id="KW-1185">Reference proteome</keyword>
<feature type="domain" description="WW" evidence="2">
    <location>
        <begin position="91"/>
        <end position="113"/>
    </location>
</feature>
<dbReference type="AlphaFoldDB" id="A0AAQ4EDR4"/>
<dbReference type="EMBL" id="JARKHS020017782">
    <property type="protein sequence ID" value="KAK8772800.1"/>
    <property type="molecule type" value="Genomic_DNA"/>
</dbReference>
<dbReference type="InterPro" id="IPR036020">
    <property type="entry name" value="WW_dom_sf"/>
</dbReference>
<proteinExistence type="predicted"/>
<feature type="region of interest" description="Disordered" evidence="1">
    <location>
        <begin position="52"/>
        <end position="97"/>
    </location>
</feature>
<dbReference type="Proteomes" id="UP001321473">
    <property type="component" value="Unassembled WGS sequence"/>
</dbReference>
<feature type="compositionally biased region" description="Low complexity" evidence="1">
    <location>
        <begin position="56"/>
        <end position="66"/>
    </location>
</feature>
<sequence length="122" mass="12918">MAAGAVYPHNPQPVATGYGPAYGPVGPTPAPPGPVQGMHPQVYYLPPVAQAMPGEQPQQSVVPVQSMETPPGHMGSPPPQEPALTKKSGRLPPHWKTAKDEEGNVYYYHAQTRGKAPIRAPP</sequence>